<sequence length="134" mass="14675">MQPGPGVLMPGMQSPGMPVGAWALGMAVPGAGVMAEQYHVQGGQNMQVPSDMNDRDVRMLKRKQANRDSARRSKQKKKQEIADLTRRKSQVAGSNKELAEKVTKALATVRQLQSANVSLREQYESIVKNSGQQN</sequence>
<protein>
    <recommendedName>
        <fullName evidence="8">BZIP domain-containing protein</fullName>
    </recommendedName>
</protein>
<dbReference type="Gene3D" id="1.20.5.170">
    <property type="match status" value="1"/>
</dbReference>
<dbReference type="GO" id="GO:0043565">
    <property type="term" value="F:sequence-specific DNA binding"/>
    <property type="evidence" value="ECO:0007669"/>
    <property type="project" value="InterPro"/>
</dbReference>
<dbReference type="GO" id="GO:0003700">
    <property type="term" value="F:DNA-binding transcription factor activity"/>
    <property type="evidence" value="ECO:0007669"/>
    <property type="project" value="InterPro"/>
</dbReference>
<evidence type="ECO:0000256" key="7">
    <source>
        <dbReference type="SAM" id="MobiDB-lite"/>
    </source>
</evidence>
<evidence type="ECO:0000256" key="5">
    <source>
        <dbReference type="ARBA" id="ARBA00023163"/>
    </source>
</evidence>
<comment type="subcellular location">
    <subcellularLocation>
        <location evidence="1">Nucleus</location>
    </subcellularLocation>
</comment>
<dbReference type="SUPFAM" id="SSF57959">
    <property type="entry name" value="Leucine zipper domain"/>
    <property type="match status" value="1"/>
</dbReference>
<keyword evidence="5" id="KW-0804">Transcription</keyword>
<dbReference type="SMART" id="SM00338">
    <property type="entry name" value="BRLZ"/>
    <property type="match status" value="1"/>
</dbReference>
<dbReference type="InterPro" id="IPR044827">
    <property type="entry name" value="GBF-like"/>
</dbReference>
<dbReference type="InterPro" id="IPR004827">
    <property type="entry name" value="bZIP"/>
</dbReference>
<dbReference type="CDD" id="cd14702">
    <property type="entry name" value="bZIP_plant_GBF1"/>
    <property type="match status" value="1"/>
</dbReference>
<dbReference type="PANTHER" id="PTHR45967:SF28">
    <property type="entry name" value="BASIC-LEUCINE ZIPPER (BZIP) TRANSCRIPTION FACTOR FAMILY PROTEIN"/>
    <property type="match status" value="1"/>
</dbReference>
<evidence type="ECO:0000256" key="3">
    <source>
        <dbReference type="ARBA" id="ARBA00023015"/>
    </source>
</evidence>
<comment type="similarity">
    <text evidence="2">Belongs to the bZIP family.</text>
</comment>
<evidence type="ECO:0000256" key="4">
    <source>
        <dbReference type="ARBA" id="ARBA00023125"/>
    </source>
</evidence>
<dbReference type="PROSITE" id="PS50217">
    <property type="entry name" value="BZIP"/>
    <property type="match status" value="1"/>
</dbReference>
<dbReference type="Pfam" id="PF00170">
    <property type="entry name" value="bZIP_1"/>
    <property type="match status" value="1"/>
</dbReference>
<accession>A0A7R9VFF9</accession>
<organism evidence="9">
    <name type="scientific">Chlamydomonas euryale</name>
    <dbReference type="NCBI Taxonomy" id="1486919"/>
    <lineage>
        <taxon>Eukaryota</taxon>
        <taxon>Viridiplantae</taxon>
        <taxon>Chlorophyta</taxon>
        <taxon>core chlorophytes</taxon>
        <taxon>Chlorophyceae</taxon>
        <taxon>CS clade</taxon>
        <taxon>Chlamydomonadales</taxon>
        <taxon>Chlamydomonadaceae</taxon>
        <taxon>Chlamydomonas</taxon>
    </lineage>
</organism>
<dbReference type="GO" id="GO:0005634">
    <property type="term" value="C:nucleus"/>
    <property type="evidence" value="ECO:0007669"/>
    <property type="project" value="UniProtKB-SubCell"/>
</dbReference>
<gene>
    <name evidence="9" type="ORF">CEUR00632_LOCUS12265</name>
</gene>
<feature type="domain" description="BZIP" evidence="8">
    <location>
        <begin position="56"/>
        <end position="119"/>
    </location>
</feature>
<proteinExistence type="inferred from homology"/>
<keyword evidence="3" id="KW-0805">Transcription regulation</keyword>
<evidence type="ECO:0000259" key="8">
    <source>
        <dbReference type="PROSITE" id="PS50217"/>
    </source>
</evidence>
<dbReference type="InterPro" id="IPR045314">
    <property type="entry name" value="bZIP_plant_GBF1"/>
</dbReference>
<feature type="compositionally biased region" description="Basic and acidic residues" evidence="7">
    <location>
        <begin position="60"/>
        <end position="71"/>
    </location>
</feature>
<dbReference type="InterPro" id="IPR046347">
    <property type="entry name" value="bZIP_sf"/>
</dbReference>
<evidence type="ECO:0000256" key="6">
    <source>
        <dbReference type="ARBA" id="ARBA00023242"/>
    </source>
</evidence>
<dbReference type="AlphaFoldDB" id="A0A7R9VFF9"/>
<keyword evidence="4" id="KW-0238">DNA-binding</keyword>
<evidence type="ECO:0000256" key="1">
    <source>
        <dbReference type="ARBA" id="ARBA00004123"/>
    </source>
</evidence>
<feature type="region of interest" description="Disordered" evidence="7">
    <location>
        <begin position="60"/>
        <end position="99"/>
    </location>
</feature>
<keyword evidence="6" id="KW-0539">Nucleus</keyword>
<evidence type="ECO:0000313" key="9">
    <source>
        <dbReference type="EMBL" id="CAD8293909.1"/>
    </source>
</evidence>
<dbReference type="EMBL" id="HBEC01026632">
    <property type="protein sequence ID" value="CAD8293909.1"/>
    <property type="molecule type" value="Transcribed_RNA"/>
</dbReference>
<evidence type="ECO:0000256" key="2">
    <source>
        <dbReference type="ARBA" id="ARBA00007163"/>
    </source>
</evidence>
<reference evidence="9" key="1">
    <citation type="submission" date="2021-01" db="EMBL/GenBank/DDBJ databases">
        <authorList>
            <person name="Corre E."/>
            <person name="Pelletier E."/>
            <person name="Niang G."/>
            <person name="Scheremetjew M."/>
            <person name="Finn R."/>
            <person name="Kale V."/>
            <person name="Holt S."/>
            <person name="Cochrane G."/>
            <person name="Meng A."/>
            <person name="Brown T."/>
            <person name="Cohen L."/>
        </authorList>
    </citation>
    <scope>NUCLEOTIDE SEQUENCE</scope>
    <source>
        <strain evidence="9">CCMP219</strain>
    </source>
</reference>
<name>A0A7R9VFF9_9CHLO</name>
<dbReference type="PANTHER" id="PTHR45967">
    <property type="entry name" value="G-BOX-BINDING FACTOR 3-RELATED"/>
    <property type="match status" value="1"/>
</dbReference>